<evidence type="ECO:0000313" key="2">
    <source>
        <dbReference type="Proteomes" id="UP000825933"/>
    </source>
</evidence>
<reference evidence="2" key="1">
    <citation type="journal article" date="2022" name="Microbiol. Resour. Announc.">
        <title>Draft Genome Sequence of a Methanogenic Archaeon from West Spitsbergen Permafrost.</title>
        <authorList>
            <person name="Trubitsyn V."/>
            <person name="Rivkina E."/>
            <person name="Shcherbakova V."/>
        </authorList>
    </citation>
    <scope>NUCLEOTIDE SEQUENCE [LARGE SCALE GENOMIC DNA]</scope>
    <source>
        <strain evidence="2">VT</strain>
    </source>
</reference>
<evidence type="ECO:0000313" key="1">
    <source>
        <dbReference type="EMBL" id="MBZ2164439.1"/>
    </source>
</evidence>
<dbReference type="EMBL" id="JAIOUQ010000001">
    <property type="protein sequence ID" value="MBZ2164439.1"/>
    <property type="molecule type" value="Genomic_DNA"/>
</dbReference>
<dbReference type="RefSeq" id="WP_223790125.1">
    <property type="nucleotide sequence ID" value="NZ_JAIOUQ010000001.1"/>
</dbReference>
<accession>A0A8T5UUV5</accession>
<name>A0A8T5UUV5_9EURY</name>
<gene>
    <name evidence="1" type="ORF">K8N75_00005</name>
</gene>
<keyword evidence="2" id="KW-1185">Reference proteome</keyword>
<protein>
    <submittedName>
        <fullName evidence="1">Uncharacterized protein</fullName>
    </submittedName>
</protein>
<dbReference type="AlphaFoldDB" id="A0A8T5UUV5"/>
<dbReference type="Proteomes" id="UP000825933">
    <property type="component" value="Unassembled WGS sequence"/>
</dbReference>
<comment type="caution">
    <text evidence="1">The sequence shown here is derived from an EMBL/GenBank/DDBJ whole genome shotgun (WGS) entry which is preliminary data.</text>
</comment>
<proteinExistence type="predicted"/>
<organism evidence="1 2">
    <name type="scientific">Methanobacterium spitsbergense</name>
    <dbReference type="NCBI Taxonomy" id="2874285"/>
    <lineage>
        <taxon>Archaea</taxon>
        <taxon>Methanobacteriati</taxon>
        <taxon>Methanobacteriota</taxon>
        <taxon>Methanomada group</taxon>
        <taxon>Methanobacteria</taxon>
        <taxon>Methanobacteriales</taxon>
        <taxon>Methanobacteriaceae</taxon>
        <taxon>Methanobacterium</taxon>
    </lineage>
</organism>
<sequence length="52" mass="5769">MDNGFGMNIEVKSRPIDCKMNANSATNSANSALCDRTDCPSYGKWYCPFTGW</sequence>